<gene>
    <name evidence="1" type="ORF">SAMN05216469_1226</name>
</gene>
<dbReference type="RefSeq" id="WP_074835810.1">
    <property type="nucleotide sequence ID" value="NZ_FOAT01000022.1"/>
</dbReference>
<reference evidence="1 2" key="1">
    <citation type="submission" date="2016-10" db="EMBL/GenBank/DDBJ databases">
        <authorList>
            <person name="de Groot N.N."/>
        </authorList>
    </citation>
    <scope>NUCLEOTIDE SEQUENCE [LARGE SCALE GENOMIC DNA]</scope>
    <source>
        <strain evidence="1 2">KH2T6</strain>
    </source>
</reference>
<evidence type="ECO:0000313" key="2">
    <source>
        <dbReference type="Proteomes" id="UP000186015"/>
    </source>
</evidence>
<dbReference type="OrthoDB" id="9796831at2"/>
<name>A0A1H7PI99_RUMAL</name>
<dbReference type="EMBL" id="FOAT01000022">
    <property type="protein sequence ID" value="SEL35473.1"/>
    <property type="molecule type" value="Genomic_DNA"/>
</dbReference>
<organism evidence="1 2">
    <name type="scientific">Ruminococcus albus</name>
    <dbReference type="NCBI Taxonomy" id="1264"/>
    <lineage>
        <taxon>Bacteria</taxon>
        <taxon>Bacillati</taxon>
        <taxon>Bacillota</taxon>
        <taxon>Clostridia</taxon>
        <taxon>Eubacteriales</taxon>
        <taxon>Oscillospiraceae</taxon>
        <taxon>Ruminococcus</taxon>
    </lineage>
</organism>
<dbReference type="AlphaFoldDB" id="A0A1H7PI99"/>
<proteinExistence type="predicted"/>
<evidence type="ECO:0000313" key="1">
    <source>
        <dbReference type="EMBL" id="SEL35473.1"/>
    </source>
</evidence>
<dbReference type="Proteomes" id="UP000186015">
    <property type="component" value="Unassembled WGS sequence"/>
</dbReference>
<accession>A0A1H7PI99</accession>
<protein>
    <submittedName>
        <fullName evidence="1">Uncharacterized protein</fullName>
    </submittedName>
</protein>
<sequence length="242" mass="28071">MAKEKAKILMLVEGAKTDVKLMTHLLEVYGIDNNHTIVSYNTNIYTLYNEMFADGDPESKDLLQVLKAHETNTNKKAIFDESYSDILLIFDLDPQDDHYSADKITEMAGYFVESSDMGKLYINYPMVEAFYHMKDIPDNDYNSYVVSMDELRSHSYKGRVNRENRNHDYNKFAVDKAECSIVIKQNIEKAEMIAGPFDKEFYPDLTELLKKQTMMLSEEKQLYVLCTCAFYIVDYSPKLIGQ</sequence>